<keyword evidence="3 8" id="KW-0694">RNA-binding</keyword>
<evidence type="ECO:0000259" key="9">
    <source>
        <dbReference type="PROSITE" id="PS50102"/>
    </source>
</evidence>
<dbReference type="SMART" id="SM00360">
    <property type="entry name" value="RRM"/>
    <property type="match status" value="1"/>
</dbReference>
<name>A0A444V210_ACIRT</name>
<dbReference type="GO" id="GO:0003723">
    <property type="term" value="F:RNA binding"/>
    <property type="evidence" value="ECO:0007669"/>
    <property type="project" value="UniProtKB-UniRule"/>
</dbReference>
<comment type="subcellular location">
    <subcellularLocation>
        <location evidence="1">Nucleus</location>
        <location evidence="1">Nucleolus</location>
    </subcellularLocation>
</comment>
<evidence type="ECO:0000313" key="10">
    <source>
        <dbReference type="EMBL" id="RXM94424.1"/>
    </source>
</evidence>
<dbReference type="Proteomes" id="UP000289886">
    <property type="component" value="Unassembled WGS sequence"/>
</dbReference>
<gene>
    <name evidence="10" type="ORF">EOD39_18010</name>
</gene>
<evidence type="ECO:0000256" key="5">
    <source>
        <dbReference type="ARBA" id="ARBA00054821"/>
    </source>
</evidence>
<organism evidence="10 11">
    <name type="scientific">Acipenser ruthenus</name>
    <name type="common">Sterlet sturgeon</name>
    <dbReference type="NCBI Taxonomy" id="7906"/>
    <lineage>
        <taxon>Eukaryota</taxon>
        <taxon>Metazoa</taxon>
        <taxon>Chordata</taxon>
        <taxon>Craniata</taxon>
        <taxon>Vertebrata</taxon>
        <taxon>Euteleostomi</taxon>
        <taxon>Actinopterygii</taxon>
        <taxon>Chondrostei</taxon>
        <taxon>Acipenseriformes</taxon>
        <taxon>Acipenseridae</taxon>
        <taxon>Acipenser</taxon>
    </lineage>
</organism>
<feature type="domain" description="RRM" evidence="9">
    <location>
        <begin position="2"/>
        <end position="83"/>
    </location>
</feature>
<comment type="function">
    <text evidence="5">Plays an essential role in the survival of diffuse-type gastric cancer cells. Acts as a nucleolar anchoring protein for DDX47. May be involved in regulation of gene expression at the post-transcriptional level or in ribosome biogenesis in cancer cells.</text>
</comment>
<dbReference type="AlphaFoldDB" id="A0A444V210"/>
<evidence type="ECO:0000256" key="1">
    <source>
        <dbReference type="ARBA" id="ARBA00004604"/>
    </source>
</evidence>
<dbReference type="Pfam" id="PF00076">
    <property type="entry name" value="RRM_1"/>
    <property type="match status" value="1"/>
</dbReference>
<sequence length="183" mass="20828">MKRLYVGGLNHSISQTELQQRFEKFGDVSDVDIVTRKDEQGDPVKTFGYLNINISETELRKCVSILNKTKWKGGTLQIELAKESFLHRLAEERQQAAEKKRTPRVDRTTHLVESLKKVGVENFHMKAAVPGTEVPDHKDWVVSKFGRVLPVLRLKTQGNNKISFCCGTSDLPKQDLLQYSTCL</sequence>
<dbReference type="InterPro" id="IPR012677">
    <property type="entry name" value="Nucleotide-bd_a/b_plait_sf"/>
</dbReference>
<evidence type="ECO:0000256" key="2">
    <source>
        <dbReference type="ARBA" id="ARBA00022553"/>
    </source>
</evidence>
<keyword evidence="4" id="KW-0539">Nucleus</keyword>
<dbReference type="FunFam" id="3.30.70.330:FF:000346">
    <property type="entry name" value="Nucleolar protein 8"/>
    <property type="match status" value="1"/>
</dbReference>
<evidence type="ECO:0000256" key="7">
    <source>
        <dbReference type="ARBA" id="ARBA00068539"/>
    </source>
</evidence>
<dbReference type="GO" id="GO:0005730">
    <property type="term" value="C:nucleolus"/>
    <property type="evidence" value="ECO:0007669"/>
    <property type="project" value="UniProtKB-SubCell"/>
</dbReference>
<dbReference type="InterPro" id="IPR035979">
    <property type="entry name" value="RBD_domain_sf"/>
</dbReference>
<dbReference type="PANTHER" id="PTHR48029:SF1">
    <property type="entry name" value="NUCLEOLAR PROTEIN 8"/>
    <property type="match status" value="1"/>
</dbReference>
<comment type="subunit">
    <text evidence="6">Interacts with the GTP form of RRAGA, RRAGC and RRAGD. Interacts with NIP7. Interacts with DDX18; the interaction is RNA-dependent. Interacts with DDX47; the interaction is RNA-dependent.</text>
</comment>
<dbReference type="PANTHER" id="PTHR48029">
    <property type="entry name" value="NUCLEOLAR PROTEIN 8"/>
    <property type="match status" value="1"/>
</dbReference>
<evidence type="ECO:0000313" key="11">
    <source>
        <dbReference type="Proteomes" id="UP000289886"/>
    </source>
</evidence>
<evidence type="ECO:0000256" key="3">
    <source>
        <dbReference type="ARBA" id="ARBA00022884"/>
    </source>
</evidence>
<keyword evidence="11" id="KW-1185">Reference proteome</keyword>
<comment type="caution">
    <text evidence="10">The sequence shown here is derived from an EMBL/GenBank/DDBJ whole genome shotgun (WGS) entry which is preliminary data.</text>
</comment>
<dbReference type="InterPro" id="IPR000504">
    <property type="entry name" value="RRM_dom"/>
</dbReference>
<dbReference type="GO" id="GO:1902570">
    <property type="term" value="P:protein localization to nucleolus"/>
    <property type="evidence" value="ECO:0007669"/>
    <property type="project" value="TreeGrafter"/>
</dbReference>
<proteinExistence type="predicted"/>
<evidence type="ECO:0000256" key="6">
    <source>
        <dbReference type="ARBA" id="ARBA00065066"/>
    </source>
</evidence>
<evidence type="ECO:0000256" key="4">
    <source>
        <dbReference type="ARBA" id="ARBA00023242"/>
    </source>
</evidence>
<dbReference type="InterPro" id="IPR034138">
    <property type="entry name" value="NOP8_RRM"/>
</dbReference>
<keyword evidence="2" id="KW-0597">Phosphoprotein</keyword>
<accession>A0A444V210</accession>
<dbReference type="Gene3D" id="3.30.70.330">
    <property type="match status" value="1"/>
</dbReference>
<dbReference type="CDD" id="cd12226">
    <property type="entry name" value="RRM_NOL8"/>
    <property type="match status" value="1"/>
</dbReference>
<dbReference type="EMBL" id="SCEB01003402">
    <property type="protein sequence ID" value="RXM94424.1"/>
    <property type="molecule type" value="Genomic_DNA"/>
</dbReference>
<reference evidence="10 11" key="1">
    <citation type="submission" date="2019-01" db="EMBL/GenBank/DDBJ databases">
        <title>Draft Genome and Complete Hox-Cluster Characterization of the Sterlet Sturgeon (Acipenser ruthenus).</title>
        <authorList>
            <person name="Wei Q."/>
        </authorList>
    </citation>
    <scope>NUCLEOTIDE SEQUENCE [LARGE SCALE GENOMIC DNA]</scope>
    <source>
        <strain evidence="10">WHYD16114868_AA</strain>
        <tissue evidence="10">Blood</tissue>
    </source>
</reference>
<dbReference type="SUPFAM" id="SSF54928">
    <property type="entry name" value="RNA-binding domain, RBD"/>
    <property type="match status" value="1"/>
</dbReference>
<protein>
    <recommendedName>
        <fullName evidence="7">Nucleolar protein 8</fullName>
    </recommendedName>
</protein>
<dbReference type="PROSITE" id="PS50102">
    <property type="entry name" value="RRM"/>
    <property type="match status" value="1"/>
</dbReference>
<evidence type="ECO:0000256" key="8">
    <source>
        <dbReference type="PROSITE-ProRule" id="PRU00176"/>
    </source>
</evidence>